<feature type="region of interest" description="Disordered" evidence="1">
    <location>
        <begin position="491"/>
        <end position="510"/>
    </location>
</feature>
<dbReference type="PROSITE" id="PS50132">
    <property type="entry name" value="RGS"/>
    <property type="match status" value="1"/>
</dbReference>
<dbReference type="InterPro" id="IPR016137">
    <property type="entry name" value="RGS"/>
</dbReference>
<dbReference type="PANTHER" id="PTHR22775:SF44">
    <property type="entry name" value="SORTING NEXIN-14"/>
    <property type="match status" value="1"/>
</dbReference>
<evidence type="ECO:0000256" key="1">
    <source>
        <dbReference type="SAM" id="MobiDB-lite"/>
    </source>
</evidence>
<dbReference type="AlphaFoldDB" id="A0A813M369"/>
<evidence type="ECO:0000259" key="4">
    <source>
        <dbReference type="PROSITE" id="PS50195"/>
    </source>
</evidence>
<evidence type="ECO:0000259" key="3">
    <source>
        <dbReference type="PROSITE" id="PS50132"/>
    </source>
</evidence>
<dbReference type="InterPro" id="IPR001683">
    <property type="entry name" value="PX_dom"/>
</dbReference>
<keyword evidence="7" id="KW-1185">Reference proteome</keyword>
<dbReference type="Pfam" id="PF00787">
    <property type="entry name" value="PX"/>
    <property type="match status" value="1"/>
</dbReference>
<proteinExistence type="predicted"/>
<accession>A0A813M369</accession>
<reference evidence="6" key="1">
    <citation type="submission" date="2021-02" db="EMBL/GenBank/DDBJ databases">
        <authorList>
            <person name="Nowell W R."/>
        </authorList>
    </citation>
    <scope>NUCLEOTIDE SEQUENCE</scope>
    <source>
        <strain evidence="6">Ploen Becks lab</strain>
    </source>
</reference>
<dbReference type="Gene3D" id="3.30.1520.10">
    <property type="entry name" value="Phox-like domain"/>
    <property type="match status" value="1"/>
</dbReference>
<organism evidence="6 7">
    <name type="scientific">Brachionus calyciflorus</name>
    <dbReference type="NCBI Taxonomy" id="104777"/>
    <lineage>
        <taxon>Eukaryota</taxon>
        <taxon>Metazoa</taxon>
        <taxon>Spiralia</taxon>
        <taxon>Gnathifera</taxon>
        <taxon>Rotifera</taxon>
        <taxon>Eurotatoria</taxon>
        <taxon>Monogononta</taxon>
        <taxon>Pseudotrocha</taxon>
        <taxon>Ploima</taxon>
        <taxon>Brachionidae</taxon>
        <taxon>Brachionus</taxon>
    </lineage>
</organism>
<dbReference type="SMART" id="SM00313">
    <property type="entry name" value="PXA"/>
    <property type="match status" value="1"/>
</dbReference>
<dbReference type="Pfam" id="PF02194">
    <property type="entry name" value="PXA"/>
    <property type="match status" value="1"/>
</dbReference>
<evidence type="ECO:0000259" key="5">
    <source>
        <dbReference type="PROSITE" id="PS51207"/>
    </source>
</evidence>
<feature type="compositionally biased region" description="Polar residues" evidence="1">
    <location>
        <begin position="585"/>
        <end position="594"/>
    </location>
</feature>
<dbReference type="EMBL" id="CAJNOC010000044">
    <property type="protein sequence ID" value="CAF0709444.1"/>
    <property type="molecule type" value="Genomic_DNA"/>
</dbReference>
<dbReference type="SUPFAM" id="SSF48097">
    <property type="entry name" value="Regulator of G-protein signaling, RGS"/>
    <property type="match status" value="1"/>
</dbReference>
<feature type="domain" description="PX" evidence="4">
    <location>
        <begin position="620"/>
        <end position="760"/>
    </location>
</feature>
<dbReference type="PROSITE" id="PS50195">
    <property type="entry name" value="PX"/>
    <property type="match status" value="1"/>
</dbReference>
<feature type="domain" description="PXA" evidence="5">
    <location>
        <begin position="118"/>
        <end position="302"/>
    </location>
</feature>
<dbReference type="InterPro" id="IPR003114">
    <property type="entry name" value="Phox_assoc"/>
</dbReference>
<name>A0A813M369_9BILA</name>
<feature type="compositionally biased region" description="Acidic residues" evidence="1">
    <location>
        <begin position="597"/>
        <end position="609"/>
    </location>
</feature>
<dbReference type="SUPFAM" id="SSF64268">
    <property type="entry name" value="PX domain"/>
    <property type="match status" value="1"/>
</dbReference>
<dbReference type="GO" id="GO:0035091">
    <property type="term" value="F:phosphatidylinositol binding"/>
    <property type="evidence" value="ECO:0007669"/>
    <property type="project" value="InterPro"/>
</dbReference>
<dbReference type="Pfam" id="PF00615">
    <property type="entry name" value="RGS"/>
    <property type="match status" value="1"/>
</dbReference>
<evidence type="ECO:0000313" key="6">
    <source>
        <dbReference type="EMBL" id="CAF0709444.1"/>
    </source>
</evidence>
<keyword evidence="2" id="KW-1133">Transmembrane helix</keyword>
<comment type="caution">
    <text evidence="6">The sequence shown here is derived from an EMBL/GenBank/DDBJ whole genome shotgun (WGS) entry which is preliminary data.</text>
</comment>
<dbReference type="InterPro" id="IPR036305">
    <property type="entry name" value="RGS_sf"/>
</dbReference>
<keyword evidence="2" id="KW-0812">Transmembrane</keyword>
<evidence type="ECO:0000313" key="7">
    <source>
        <dbReference type="Proteomes" id="UP000663879"/>
    </source>
</evidence>
<gene>
    <name evidence="6" type="ORF">OXX778_LOCUS798</name>
</gene>
<dbReference type="PANTHER" id="PTHR22775">
    <property type="entry name" value="SORTING NEXIN"/>
    <property type="match status" value="1"/>
</dbReference>
<dbReference type="InterPro" id="IPR036871">
    <property type="entry name" value="PX_dom_sf"/>
</dbReference>
<protein>
    <submittedName>
        <fullName evidence="6">Uncharacterized protein</fullName>
    </submittedName>
</protein>
<feature type="region of interest" description="Disordered" evidence="1">
    <location>
        <begin position="585"/>
        <end position="613"/>
    </location>
</feature>
<dbReference type="Proteomes" id="UP000663879">
    <property type="component" value="Unassembled WGS sequence"/>
</dbReference>
<dbReference type="OrthoDB" id="5957963at2759"/>
<sequence length="1007" mass="118324">MILTKDGVILVISISIAFSWQLGIQKYFLGVLALLIGYSSAKYIENKCPRLPSYRKIEKKKFNLFSINKDLENDKNLGSINLKGSVSTSTLPSFKNNYTNSFEASFKRLYPWQSVYVADIVDKSTEEFLSKIIQNFVLTWYSKISVDDGLIFEIKSIFRHIIANFILRAKQVDLKHLITFRLNSIIYNHISDFNELYKNDENFKNSNTPNERLEKQFELFKKLVEINEKNQFHFTLTSRKNELKYLKQLCNQVLPFILPDHILKCRITTELIEEITVGNLLLRGLDILAEPDTVNKIIKKAIQSHKENIPLVISEKRNWVQILRHWCQMNGRIFRSILSPGFEEIVENNELLHVFINYLNSINSLPILQFYLMIKDIYKSFEQATNEFSNSPNINSQVEELRNWCESNKKLLENIWFNHEKTYLEMTENFITVSNLVEERENSKKILKELQDVLYDFIKDAYYIQFIKSEFMYKNLIGLNKIAYNRSQYTANRKKKDRNNDNRSEDGNSLLLDDYETDELSLNENHFGINKNEQINEINEDEEDDLESFELNSFEDDSVKPSADVRLDLINEINDEFSDANDLIINQNETSNKTLENEEDEEDYDETDQESQHEEINLNNLRIAIDEIEELVDKSNKTCHVFIIQVWSIDSKKNEMSESSPIWCVKRKYDEFYVLDTRLKEFHGELINNLDYNVNNPNQITLQLPSKQRALFFLSNSKNFEYLNSVKNDFAKYLQSLLTNPILSMSQLIKSFLDPNSIEFSSSIFNDITNIGKMVKGVPYKLRVERGQSLDPFLINLLKSVKQAKPKVNPKSIAQDDFTEKLLNNPIFNTNKLNEVKQTNKNYVSIENYISPFESLIFLIKEIYKVPSWLALLIFSLRNLIQKSFDSLVFWTVSKKIDEMTQPEALSNYIKLFKELIFENESGKETSEELYNETFEMLNEFVDEEFLGLIHKIPIYSENDIKKTVENGTKLLMESFQYPIWNKHLTYQLLDALVDELFPELRRKNNK</sequence>
<evidence type="ECO:0000256" key="2">
    <source>
        <dbReference type="SAM" id="Phobius"/>
    </source>
</evidence>
<keyword evidence="2" id="KW-0472">Membrane</keyword>
<feature type="transmembrane region" description="Helical" evidence="2">
    <location>
        <begin position="7"/>
        <end position="38"/>
    </location>
</feature>
<dbReference type="PROSITE" id="PS51207">
    <property type="entry name" value="PXA"/>
    <property type="match status" value="1"/>
</dbReference>
<feature type="domain" description="RGS" evidence="3">
    <location>
        <begin position="341"/>
        <end position="476"/>
    </location>
</feature>